<evidence type="ECO:0000313" key="2">
    <source>
        <dbReference type="Proteomes" id="UP000135812"/>
    </source>
</evidence>
<sequence>MQLVHHIYSTNISIDYIFIICHVDGLVRARPRPGEALDPLCHFPGHRKKGAGLFWRGAKRGVAWQHANSTHWAGLGLLPTPPTISPSHGRGLDHCQPRPWEGRSRPWEELGLAGFQRFYGIRVRVGRVPKVLRY</sequence>
<evidence type="ECO:0000313" key="1">
    <source>
        <dbReference type="EMBL" id="AFC61886.1"/>
    </source>
</evidence>
<accession>H9DV37</accession>
<dbReference type="EMBL" id="JQ647509">
    <property type="protein sequence ID" value="AFC61886.1"/>
    <property type="molecule type" value="Genomic_DNA"/>
</dbReference>
<dbReference type="Proteomes" id="UP000135812">
    <property type="component" value="Genome"/>
</dbReference>
<organism evidence="1 2">
    <name type="scientific">anatid alphaherpesvirus 1</name>
    <dbReference type="NCBI Taxonomy" id="104388"/>
    <lineage>
        <taxon>Viruses</taxon>
        <taxon>Duplodnaviria</taxon>
        <taxon>Heunggongvirae</taxon>
        <taxon>Peploviricota</taxon>
        <taxon>Herviviricetes</taxon>
        <taxon>Herpesvirales</taxon>
        <taxon>Orthoherpesviridae</taxon>
        <taxon>Alphaherpesvirinae</taxon>
        <taxon>Mardivirus</taxon>
        <taxon>Mardivirus anatidalpha1</taxon>
    </lineage>
</organism>
<reference evidence="1 2" key="1">
    <citation type="journal article" date="2012" name="J. Virol.">
        <title>Complete genomic sequence of chinese virulent duck enteritis virus.</title>
        <authorList>
            <person name="Wu Y."/>
            <person name="Cheng A."/>
            <person name="Wang M."/>
            <person name="Yang Q."/>
            <person name="Zhu D."/>
            <person name="Jia R."/>
            <person name="Chen S."/>
            <person name="Zhou Y."/>
            <person name="Wang X."/>
            <person name="Chen X."/>
        </authorList>
    </citation>
    <scope>NUCLEOTIDE SEQUENCE [LARGE SCALE GENOMIC DNA]</scope>
    <source>
        <strain evidence="1">CHv</strain>
    </source>
</reference>
<name>H9DV37_9ALPH</name>
<protein>
    <submittedName>
        <fullName evidence="1">ICP22</fullName>
    </submittedName>
</protein>
<proteinExistence type="predicted"/>